<dbReference type="InterPro" id="IPR029068">
    <property type="entry name" value="Glyas_Bleomycin-R_OHBP_Dase"/>
</dbReference>
<dbReference type="InterPro" id="IPR004360">
    <property type="entry name" value="Glyas_Fos-R_dOase_dom"/>
</dbReference>
<dbReference type="InterPro" id="IPR052164">
    <property type="entry name" value="Anthracycline_SecMetBiosynth"/>
</dbReference>
<dbReference type="EMBL" id="JAYGIM010000014">
    <property type="protein sequence ID" value="MEA5428521.1"/>
    <property type="molecule type" value="Genomic_DNA"/>
</dbReference>
<keyword evidence="3" id="KW-1185">Reference proteome</keyword>
<evidence type="ECO:0000313" key="3">
    <source>
        <dbReference type="Proteomes" id="UP001302222"/>
    </source>
</evidence>
<sequence>MEKLSAATNALNWFEIPITDVERAKKFYETIFDIEMMHIEMMGMQMVMFPSESPKSSGALVQSPYHTPSTTGTIIYLNANPDLQLVLDKIESAGGKITMPKTNIDAETGNMAFFIDTEGNLLGLHSGQ</sequence>
<reference evidence="2 3" key="1">
    <citation type="submission" date="2023-12" db="EMBL/GenBank/DDBJ databases">
        <title>Novel species of the genus Arcicella isolated from rivers.</title>
        <authorList>
            <person name="Lu H."/>
        </authorList>
    </citation>
    <scope>NUCLEOTIDE SEQUENCE [LARGE SCALE GENOMIC DNA]</scope>
    <source>
        <strain evidence="2 3">DC25W</strain>
    </source>
</reference>
<dbReference type="PANTHER" id="PTHR33993:SF2">
    <property type="entry name" value="VOC DOMAIN-CONTAINING PROTEIN"/>
    <property type="match status" value="1"/>
</dbReference>
<dbReference type="PANTHER" id="PTHR33993">
    <property type="entry name" value="GLYOXALASE-RELATED"/>
    <property type="match status" value="1"/>
</dbReference>
<protein>
    <submittedName>
        <fullName evidence="2">VOC family protein</fullName>
    </submittedName>
</protein>
<dbReference type="SUPFAM" id="SSF54593">
    <property type="entry name" value="Glyoxalase/Bleomycin resistance protein/Dihydroxybiphenyl dioxygenase"/>
    <property type="match status" value="1"/>
</dbReference>
<name>A0ABU5SMK3_9BACT</name>
<evidence type="ECO:0000313" key="2">
    <source>
        <dbReference type="EMBL" id="MEA5428521.1"/>
    </source>
</evidence>
<evidence type="ECO:0000259" key="1">
    <source>
        <dbReference type="PROSITE" id="PS51819"/>
    </source>
</evidence>
<gene>
    <name evidence="2" type="ORF">VB798_18165</name>
</gene>
<dbReference type="Proteomes" id="UP001302222">
    <property type="component" value="Unassembled WGS sequence"/>
</dbReference>
<dbReference type="Gene3D" id="3.10.180.10">
    <property type="entry name" value="2,3-Dihydroxybiphenyl 1,2-Dioxygenase, domain 1"/>
    <property type="match status" value="1"/>
</dbReference>
<dbReference type="Pfam" id="PF00903">
    <property type="entry name" value="Glyoxalase"/>
    <property type="match status" value="1"/>
</dbReference>
<dbReference type="PROSITE" id="PS51819">
    <property type="entry name" value="VOC"/>
    <property type="match status" value="1"/>
</dbReference>
<dbReference type="CDD" id="cd07247">
    <property type="entry name" value="SgaA_N_like"/>
    <property type="match status" value="1"/>
</dbReference>
<dbReference type="InterPro" id="IPR037523">
    <property type="entry name" value="VOC_core"/>
</dbReference>
<dbReference type="RefSeq" id="WP_323260929.1">
    <property type="nucleotide sequence ID" value="NZ_JAYGIM010000014.1"/>
</dbReference>
<comment type="caution">
    <text evidence="2">The sequence shown here is derived from an EMBL/GenBank/DDBJ whole genome shotgun (WGS) entry which is preliminary data.</text>
</comment>
<feature type="domain" description="VOC" evidence="1">
    <location>
        <begin position="10"/>
        <end position="127"/>
    </location>
</feature>
<organism evidence="2 3">
    <name type="scientific">Arcicella lustrica</name>
    <dbReference type="NCBI Taxonomy" id="2984196"/>
    <lineage>
        <taxon>Bacteria</taxon>
        <taxon>Pseudomonadati</taxon>
        <taxon>Bacteroidota</taxon>
        <taxon>Cytophagia</taxon>
        <taxon>Cytophagales</taxon>
        <taxon>Flectobacillaceae</taxon>
        <taxon>Arcicella</taxon>
    </lineage>
</organism>
<proteinExistence type="predicted"/>
<accession>A0ABU5SMK3</accession>